<name>A0A485LYQ7_9ZZZZ</name>
<accession>A0A485LYQ7</accession>
<protein>
    <submittedName>
        <fullName evidence="1">Uncharacterized protein</fullName>
    </submittedName>
</protein>
<gene>
    <name evidence="1" type="ORF">SCFA_1420002</name>
</gene>
<sequence>MVGIPTLGRYVLLKICVAGVPDSTSAILNLMTEHSFHHDPIVRRGAFTLPCRGGIANPLLFFYVSFCQGHR</sequence>
<dbReference type="EMBL" id="CAADRM010000049">
    <property type="protein sequence ID" value="VFU12647.1"/>
    <property type="molecule type" value="Genomic_DNA"/>
</dbReference>
<proteinExistence type="predicted"/>
<reference evidence="1" key="1">
    <citation type="submission" date="2019-03" db="EMBL/GenBank/DDBJ databases">
        <authorList>
            <person name="Hao L."/>
        </authorList>
    </citation>
    <scope>NUCLEOTIDE SEQUENCE</scope>
</reference>
<evidence type="ECO:0000313" key="1">
    <source>
        <dbReference type="EMBL" id="VFU12647.1"/>
    </source>
</evidence>
<dbReference type="AlphaFoldDB" id="A0A485LYQ7"/>
<organism evidence="1">
    <name type="scientific">anaerobic digester metagenome</name>
    <dbReference type="NCBI Taxonomy" id="1263854"/>
    <lineage>
        <taxon>unclassified sequences</taxon>
        <taxon>metagenomes</taxon>
        <taxon>ecological metagenomes</taxon>
    </lineage>
</organism>